<dbReference type="InterPro" id="IPR011701">
    <property type="entry name" value="MFS"/>
</dbReference>
<feature type="transmembrane region" description="Helical" evidence="8">
    <location>
        <begin position="76"/>
        <end position="95"/>
    </location>
</feature>
<evidence type="ECO:0000256" key="7">
    <source>
        <dbReference type="ARBA" id="ARBA00023136"/>
    </source>
</evidence>
<dbReference type="Proteomes" id="UP001500618">
    <property type="component" value="Unassembled WGS sequence"/>
</dbReference>
<evidence type="ECO:0000256" key="1">
    <source>
        <dbReference type="ARBA" id="ARBA00004651"/>
    </source>
</evidence>
<dbReference type="Gene3D" id="1.20.1250.20">
    <property type="entry name" value="MFS general substrate transporter like domains"/>
    <property type="match status" value="1"/>
</dbReference>
<dbReference type="Pfam" id="PF07690">
    <property type="entry name" value="MFS_1"/>
    <property type="match status" value="1"/>
</dbReference>
<keyword evidence="3" id="KW-0813">Transport</keyword>
<dbReference type="PANTHER" id="PTHR42718:SF9">
    <property type="entry name" value="MAJOR FACILITATOR SUPERFAMILY MULTIDRUG TRANSPORTER MFSC"/>
    <property type="match status" value="1"/>
</dbReference>
<evidence type="ECO:0000259" key="9">
    <source>
        <dbReference type="PROSITE" id="PS50850"/>
    </source>
</evidence>
<feature type="transmembrane region" description="Helical" evidence="8">
    <location>
        <begin position="264"/>
        <end position="284"/>
    </location>
</feature>
<dbReference type="PROSITE" id="PS50850">
    <property type="entry name" value="MFS"/>
    <property type="match status" value="1"/>
</dbReference>
<feature type="transmembrane region" description="Helical" evidence="8">
    <location>
        <begin position="135"/>
        <end position="154"/>
    </location>
</feature>
<dbReference type="InterPro" id="IPR004638">
    <property type="entry name" value="EmrB-like"/>
</dbReference>
<dbReference type="CDD" id="cd17321">
    <property type="entry name" value="MFS_MMR_MDR_like"/>
    <property type="match status" value="1"/>
</dbReference>
<keyword evidence="5 8" id="KW-0812">Transmembrane</keyword>
<reference evidence="11" key="1">
    <citation type="journal article" date="2019" name="Int. J. Syst. Evol. Microbiol.">
        <title>The Global Catalogue of Microorganisms (GCM) 10K type strain sequencing project: providing services to taxonomists for standard genome sequencing and annotation.</title>
        <authorList>
            <consortium name="The Broad Institute Genomics Platform"/>
            <consortium name="The Broad Institute Genome Sequencing Center for Infectious Disease"/>
            <person name="Wu L."/>
            <person name="Ma J."/>
        </authorList>
    </citation>
    <scope>NUCLEOTIDE SEQUENCE [LARGE SCALE GENOMIC DNA]</scope>
    <source>
        <strain evidence="11">JCM 14718</strain>
    </source>
</reference>
<keyword evidence="4" id="KW-1003">Cell membrane</keyword>
<evidence type="ECO:0000256" key="2">
    <source>
        <dbReference type="ARBA" id="ARBA00008537"/>
    </source>
</evidence>
<evidence type="ECO:0000313" key="10">
    <source>
        <dbReference type="EMBL" id="GAA1718254.1"/>
    </source>
</evidence>
<feature type="transmembrane region" description="Helical" evidence="8">
    <location>
        <begin position="354"/>
        <end position="380"/>
    </location>
</feature>
<feature type="transmembrane region" description="Helical" evidence="8">
    <location>
        <begin position="329"/>
        <end position="348"/>
    </location>
</feature>
<feature type="transmembrane region" description="Helical" evidence="8">
    <location>
        <begin position="197"/>
        <end position="216"/>
    </location>
</feature>
<evidence type="ECO:0000256" key="4">
    <source>
        <dbReference type="ARBA" id="ARBA00022475"/>
    </source>
</evidence>
<evidence type="ECO:0000256" key="8">
    <source>
        <dbReference type="SAM" id="Phobius"/>
    </source>
</evidence>
<evidence type="ECO:0000313" key="11">
    <source>
        <dbReference type="Proteomes" id="UP001500618"/>
    </source>
</evidence>
<feature type="transmembrane region" description="Helical" evidence="8">
    <location>
        <begin position="46"/>
        <end position="64"/>
    </location>
</feature>
<evidence type="ECO:0000256" key="3">
    <source>
        <dbReference type="ARBA" id="ARBA00022448"/>
    </source>
</evidence>
<feature type="transmembrane region" description="Helical" evidence="8">
    <location>
        <begin position="101"/>
        <end position="123"/>
    </location>
</feature>
<dbReference type="SUPFAM" id="SSF103473">
    <property type="entry name" value="MFS general substrate transporter"/>
    <property type="match status" value="1"/>
</dbReference>
<dbReference type="PRINTS" id="PR01036">
    <property type="entry name" value="TCRTETB"/>
</dbReference>
<feature type="transmembrane region" description="Helical" evidence="8">
    <location>
        <begin position="296"/>
        <end position="317"/>
    </location>
</feature>
<dbReference type="PANTHER" id="PTHR42718">
    <property type="entry name" value="MAJOR FACILITATOR SUPERFAMILY MULTIDRUG TRANSPORTER MFSC"/>
    <property type="match status" value="1"/>
</dbReference>
<feature type="transmembrane region" description="Helical" evidence="8">
    <location>
        <begin position="428"/>
        <end position="446"/>
    </location>
</feature>
<evidence type="ECO:0000256" key="5">
    <source>
        <dbReference type="ARBA" id="ARBA00022692"/>
    </source>
</evidence>
<organism evidence="10 11">
    <name type="scientific">Fodinicola feengrottensis</name>
    <dbReference type="NCBI Taxonomy" id="435914"/>
    <lineage>
        <taxon>Bacteria</taxon>
        <taxon>Bacillati</taxon>
        <taxon>Actinomycetota</taxon>
        <taxon>Actinomycetes</taxon>
        <taxon>Mycobacteriales</taxon>
        <taxon>Fodinicola</taxon>
    </lineage>
</organism>
<feature type="transmembrane region" description="Helical" evidence="8">
    <location>
        <begin position="166"/>
        <end position="185"/>
    </location>
</feature>
<keyword evidence="11" id="KW-1185">Reference proteome</keyword>
<comment type="similarity">
    <text evidence="2">Belongs to the major facilitator superfamily. EmrB family.</text>
</comment>
<gene>
    <name evidence="10" type="ORF">GCM10009765_78390</name>
</gene>
<dbReference type="Gene3D" id="1.20.1720.10">
    <property type="entry name" value="Multidrug resistance protein D"/>
    <property type="match status" value="1"/>
</dbReference>
<proteinExistence type="inferred from homology"/>
<comment type="subcellular location">
    <subcellularLocation>
        <location evidence="1">Cell membrane</location>
        <topology evidence="1">Multi-pass membrane protein</topology>
    </subcellularLocation>
</comment>
<dbReference type="InterPro" id="IPR020846">
    <property type="entry name" value="MFS_dom"/>
</dbReference>
<feature type="transmembrane region" description="Helical" evidence="8">
    <location>
        <begin position="401"/>
        <end position="422"/>
    </location>
</feature>
<protein>
    <submittedName>
        <fullName evidence="10">MFS transporter</fullName>
    </submittedName>
</protein>
<name>A0ABP4VA52_9ACTN</name>
<dbReference type="RefSeq" id="WP_344315065.1">
    <property type="nucleotide sequence ID" value="NZ_BAAANY010000042.1"/>
</dbReference>
<accession>A0ABP4VA52</accession>
<dbReference type="InterPro" id="IPR036259">
    <property type="entry name" value="MFS_trans_sf"/>
</dbReference>
<keyword evidence="7 8" id="KW-0472">Membrane</keyword>
<feature type="domain" description="Major facilitator superfamily (MFS) profile" evidence="9">
    <location>
        <begin position="10"/>
        <end position="456"/>
    </location>
</feature>
<evidence type="ECO:0000256" key="6">
    <source>
        <dbReference type="ARBA" id="ARBA00022989"/>
    </source>
</evidence>
<dbReference type="EMBL" id="BAAANY010000042">
    <property type="protein sequence ID" value="GAA1718254.1"/>
    <property type="molecule type" value="Genomic_DNA"/>
</dbReference>
<comment type="caution">
    <text evidence="10">The sequence shown here is derived from an EMBL/GenBank/DDBJ whole genome shotgun (WGS) entry which is preliminary data.</text>
</comment>
<sequence>MRDHQRKLLILVICCMSLFIVSLDSTVVNLALPAIGRELRSSVSSLQWVVDAYTLVLAALLMLAGSTADRLGRRRIFQVGLVVFSVGSLLCSVAPTDSLLVAFRMVQAVGGSMLNPVAMSIITNTFTVPYERARAIGVWGGVVGLSMALGPLVGGLLVDSVGWRSIFWLNVPIGVLALVLTRLYVPESNAPRPRRLDPVAQVLVVVLLAGLTFGIIEGPRRGWGSAVIIGCFAAAVVAVLVLVRYELRREEPLLDPKFFASVPFSGATLIAVSGFAAMGGFLFLNSLYLQNVRGFTPLHAGLLTLPMAAASAVAAPLSGRLVGARGPRLPLLVGGAAIVASGLLLTGLTAGTSVVFLAVAYLLFGLGFGMINAPITNAAVSGMPRAQAGVAAAVASTSRQVGATLGVAVFGAVVAGVGASAFPAASHLGWWIMTGAGAAILVLGVLTTGGWAKRTAQTAFPTEIAVGETSLGG</sequence>
<dbReference type="NCBIfam" id="TIGR00711">
    <property type="entry name" value="efflux_EmrB"/>
    <property type="match status" value="1"/>
</dbReference>
<keyword evidence="6 8" id="KW-1133">Transmembrane helix</keyword>
<feature type="transmembrane region" description="Helical" evidence="8">
    <location>
        <begin position="222"/>
        <end position="243"/>
    </location>
</feature>